<reference evidence="3" key="1">
    <citation type="submission" date="2019-02" db="EMBL/GenBank/DDBJ databases">
        <title>Draft genome sequence of Enterococcus sp. Gos25-1.</title>
        <authorList>
            <person name="Tanaka N."/>
            <person name="Shiwa Y."/>
            <person name="Fujita N."/>
        </authorList>
    </citation>
    <scope>NUCLEOTIDE SEQUENCE [LARGE SCALE GENOMIC DNA]</scope>
    <source>
        <strain evidence="3">Gos25-1</strain>
    </source>
</reference>
<dbReference type="RefSeq" id="WP_146621727.1">
    <property type="nucleotide sequence ID" value="NZ_BJCC01000009.1"/>
</dbReference>
<sequence length="101" mass="11385">MPVFALLIDALTLGGYYLQLNHPGSFIYLIGFIFQLVMTLLLFFLTVGYHGKRYAGFRPEGYSYLSIRFGLIVVSLLINGIVLFLYGLNLFGINDLVFSGY</sequence>
<keyword evidence="1" id="KW-0812">Transmembrane</keyword>
<evidence type="ECO:0000313" key="2">
    <source>
        <dbReference type="EMBL" id="GCF93266.1"/>
    </source>
</evidence>
<evidence type="ECO:0000313" key="3">
    <source>
        <dbReference type="Proteomes" id="UP000290567"/>
    </source>
</evidence>
<proteinExistence type="predicted"/>
<accession>A0A4P5P747</accession>
<protein>
    <submittedName>
        <fullName evidence="2">Uncharacterized protein</fullName>
    </submittedName>
</protein>
<keyword evidence="3" id="KW-1185">Reference proteome</keyword>
<organism evidence="2 3">
    <name type="scientific">Enterococcus florum</name>
    <dbReference type="NCBI Taxonomy" id="2480627"/>
    <lineage>
        <taxon>Bacteria</taxon>
        <taxon>Bacillati</taxon>
        <taxon>Bacillota</taxon>
        <taxon>Bacilli</taxon>
        <taxon>Lactobacillales</taxon>
        <taxon>Enterococcaceae</taxon>
        <taxon>Enterococcus</taxon>
    </lineage>
</organism>
<feature type="transmembrane region" description="Helical" evidence="1">
    <location>
        <begin position="69"/>
        <end position="91"/>
    </location>
</feature>
<dbReference type="EMBL" id="BJCC01000009">
    <property type="protein sequence ID" value="GCF93266.1"/>
    <property type="molecule type" value="Genomic_DNA"/>
</dbReference>
<dbReference type="OrthoDB" id="2298855at2"/>
<comment type="caution">
    <text evidence="2">The sequence shown here is derived from an EMBL/GenBank/DDBJ whole genome shotgun (WGS) entry which is preliminary data.</text>
</comment>
<dbReference type="AlphaFoldDB" id="A0A4P5P747"/>
<name>A0A4P5P747_9ENTE</name>
<evidence type="ECO:0000256" key="1">
    <source>
        <dbReference type="SAM" id="Phobius"/>
    </source>
</evidence>
<dbReference type="Proteomes" id="UP000290567">
    <property type="component" value="Unassembled WGS sequence"/>
</dbReference>
<feature type="transmembrane region" description="Helical" evidence="1">
    <location>
        <begin position="26"/>
        <end position="49"/>
    </location>
</feature>
<gene>
    <name evidence="2" type="ORF">NRIC_11570</name>
</gene>
<keyword evidence="1" id="KW-0472">Membrane</keyword>
<keyword evidence="1" id="KW-1133">Transmembrane helix</keyword>